<dbReference type="InterPro" id="IPR000182">
    <property type="entry name" value="GNAT_dom"/>
</dbReference>
<dbReference type="InterPro" id="IPR016181">
    <property type="entry name" value="Acyl_CoA_acyltransferase"/>
</dbReference>
<accession>A0A0K2ZE75</accession>
<organism evidence="6 7">
    <name type="scientific">Xanthomonas graminis pv. arrhenatheri LMG 727</name>
    <dbReference type="NCBI Taxonomy" id="1195923"/>
    <lineage>
        <taxon>Bacteria</taxon>
        <taxon>Pseudomonadati</taxon>
        <taxon>Pseudomonadota</taxon>
        <taxon>Gammaproteobacteria</taxon>
        <taxon>Lysobacterales</taxon>
        <taxon>Lysobacteraceae</taxon>
        <taxon>Xanthomonas</taxon>
        <taxon>Xanthomonas translucens group</taxon>
        <taxon>Xanthomonas graminis</taxon>
    </lineage>
</organism>
<dbReference type="PANTHER" id="PTHR43072">
    <property type="entry name" value="N-ACETYLTRANSFERASE"/>
    <property type="match status" value="1"/>
</dbReference>
<dbReference type="GO" id="GO:0016747">
    <property type="term" value="F:acyltransferase activity, transferring groups other than amino-acyl groups"/>
    <property type="evidence" value="ECO:0007669"/>
    <property type="project" value="InterPro"/>
</dbReference>
<comment type="catalytic activity">
    <reaction evidence="3">
        <text>L-methionine sulfoximine + acetyl-CoA = N-acetyl-L-methionine sulfoximine + CoA + H(+)</text>
        <dbReference type="Rhea" id="RHEA:47660"/>
        <dbReference type="ChEBI" id="CHEBI:15378"/>
        <dbReference type="ChEBI" id="CHEBI:57287"/>
        <dbReference type="ChEBI" id="CHEBI:57288"/>
        <dbReference type="ChEBI" id="CHEBI:87826"/>
        <dbReference type="ChEBI" id="CHEBI:87827"/>
    </reaction>
</comment>
<evidence type="ECO:0000313" key="7">
    <source>
        <dbReference type="Proteomes" id="UP000046187"/>
    </source>
</evidence>
<reference evidence="7" key="1">
    <citation type="submission" date="2015-07" db="EMBL/GenBank/DDBJ databases">
        <authorList>
            <person name="Wibberg D."/>
        </authorList>
    </citation>
    <scope>NUCLEOTIDE SEQUENCE [LARGE SCALE GENOMIC DNA]</scope>
</reference>
<dbReference type="Proteomes" id="UP000046187">
    <property type="component" value="Unassembled WGS sequence"/>
</dbReference>
<dbReference type="Gene3D" id="3.40.630.30">
    <property type="match status" value="1"/>
</dbReference>
<keyword evidence="1 6" id="KW-0808">Transferase</keyword>
<dbReference type="RefSeq" id="WP_053834135.1">
    <property type="nucleotide sequence ID" value="NZ_CXOI01000006.1"/>
</dbReference>
<dbReference type="AlphaFoldDB" id="A0A0K2ZE75"/>
<evidence type="ECO:0000256" key="4">
    <source>
        <dbReference type="ARBA" id="ARBA00051334"/>
    </source>
</evidence>
<protein>
    <submittedName>
        <fullName evidence="6">N-acetyltransferase</fullName>
    </submittedName>
</protein>
<keyword evidence="2" id="KW-0012">Acyltransferase</keyword>
<evidence type="ECO:0000256" key="1">
    <source>
        <dbReference type="ARBA" id="ARBA00022679"/>
    </source>
</evidence>
<dbReference type="EMBL" id="CXOI01000006">
    <property type="protein sequence ID" value="CTP83147.1"/>
    <property type="molecule type" value="Genomic_DNA"/>
</dbReference>
<dbReference type="Pfam" id="PF00583">
    <property type="entry name" value="Acetyltransf_1"/>
    <property type="match status" value="1"/>
</dbReference>
<evidence type="ECO:0000313" key="6">
    <source>
        <dbReference type="EMBL" id="CTP83147.1"/>
    </source>
</evidence>
<dbReference type="FunFam" id="3.40.630.30:FF:000026">
    <property type="entry name" value="Phosphinothricin acetyltransferase"/>
    <property type="match status" value="1"/>
</dbReference>
<dbReference type="PROSITE" id="PS51186">
    <property type="entry name" value="GNAT"/>
    <property type="match status" value="1"/>
</dbReference>
<name>A0A0K2ZE75_9XANT</name>
<dbReference type="PANTHER" id="PTHR43072:SF23">
    <property type="entry name" value="UPF0039 PROTEIN C11D3.02C"/>
    <property type="match status" value="1"/>
</dbReference>
<gene>
    <name evidence="6" type="ORF">XTALMG727_0533</name>
</gene>
<keyword evidence="7" id="KW-1185">Reference proteome</keyword>
<feature type="domain" description="N-acetyltransferase" evidence="5">
    <location>
        <begin position="1"/>
        <end position="160"/>
    </location>
</feature>
<evidence type="ECO:0000259" key="5">
    <source>
        <dbReference type="PROSITE" id="PS51186"/>
    </source>
</evidence>
<comment type="catalytic activity">
    <reaction evidence="4">
        <text>L-methionine sulfone + acetyl-CoA = N-acetyl-L-methionine sulfone + CoA + H(+)</text>
        <dbReference type="Rhea" id="RHEA:47656"/>
        <dbReference type="ChEBI" id="CHEBI:15378"/>
        <dbReference type="ChEBI" id="CHEBI:57287"/>
        <dbReference type="ChEBI" id="CHEBI:57288"/>
        <dbReference type="ChEBI" id="CHEBI:87824"/>
        <dbReference type="ChEBI" id="CHEBI:87825"/>
    </reaction>
</comment>
<evidence type="ECO:0000256" key="3">
    <source>
        <dbReference type="ARBA" id="ARBA00050603"/>
    </source>
</evidence>
<evidence type="ECO:0000256" key="2">
    <source>
        <dbReference type="ARBA" id="ARBA00023315"/>
    </source>
</evidence>
<dbReference type="SUPFAM" id="SSF55729">
    <property type="entry name" value="Acyl-CoA N-acyltransferases (Nat)"/>
    <property type="match status" value="1"/>
</dbReference>
<sequence length="173" mass="18974">MHLVECTEQRHAGAILEIFNEAIAHSTALYDYRPRPPESMVGWFAAKRAGGFPVIGIEDAHGSLLGFASYGTFRAWPAFKYSVEHSLYVHRDHRGKGLGRRLLLALVEAAQARGVHVLVGGIDASNSGSIALHEQLGFVHAGTVREAGFKFGRWLDLAFYQRILAGPAQPHDD</sequence>
<proteinExistence type="predicted"/>